<dbReference type="Gene3D" id="1.10.10.60">
    <property type="entry name" value="Homeodomain-like"/>
    <property type="match status" value="1"/>
</dbReference>
<keyword evidence="2" id="KW-0805">Transcription regulation</keyword>
<dbReference type="RefSeq" id="WP_380136981.1">
    <property type="nucleotide sequence ID" value="NZ_JBHLUI010000008.1"/>
</dbReference>
<evidence type="ECO:0000256" key="1">
    <source>
        <dbReference type="ARBA" id="ARBA00010466"/>
    </source>
</evidence>
<proteinExistence type="inferred from homology"/>
<sequence length="337" mass="35615">MAPPQNPDQLRLLAKVARMYHERGIRQPQIAAELHISQSRVSRLLSQAVEEGIVRTTVTLPPGVHTGLEDELKERFGLLDCLVVDTAGSRGDVTPALGAATAVYLNDTLFARDVVGISSWSSTLLAAVEAMRPGSRLAVERVTQLIGGVGDPQVQVEATRLLHRFATITNATAIFLPTPGLVSDATVRRALLRDPAVLDVQRAWSDLTVALVGIGNVEPSPLVQRSGNGLDRDAQVELHELGAVGDVCFRFFDQAGNLVPSALNERVLGISPEALKAVPRRVGVAGGPDKHAAVRAALLGGWVNTLVTDLDTAHHLAAPDPGIENSGTADPGAVLSD</sequence>
<dbReference type="Pfam" id="PF13384">
    <property type="entry name" value="HTH_23"/>
    <property type="match status" value="1"/>
</dbReference>
<evidence type="ECO:0000256" key="2">
    <source>
        <dbReference type="ARBA" id="ARBA00023015"/>
    </source>
</evidence>
<gene>
    <name evidence="7" type="ORF">ACFFVI_15675</name>
</gene>
<dbReference type="PANTHER" id="PTHR34294">
    <property type="entry name" value="TRANSCRIPTIONAL REGULATOR-RELATED"/>
    <property type="match status" value="1"/>
</dbReference>
<comment type="similarity">
    <text evidence="1">Belongs to the SorC transcriptional regulatory family.</text>
</comment>
<evidence type="ECO:0000313" key="7">
    <source>
        <dbReference type="EMBL" id="MFB9378408.1"/>
    </source>
</evidence>
<keyword evidence="8" id="KW-1185">Reference proteome</keyword>
<evidence type="ECO:0000256" key="3">
    <source>
        <dbReference type="ARBA" id="ARBA00023125"/>
    </source>
</evidence>
<dbReference type="PANTHER" id="PTHR34294:SF1">
    <property type="entry name" value="TRANSCRIPTIONAL REGULATOR LSRR"/>
    <property type="match status" value="1"/>
</dbReference>
<feature type="region of interest" description="Disordered" evidence="5">
    <location>
        <begin position="318"/>
        <end position="337"/>
    </location>
</feature>
<dbReference type="Pfam" id="PF04198">
    <property type="entry name" value="Sugar-bind"/>
    <property type="match status" value="1"/>
</dbReference>
<dbReference type="InterPro" id="IPR051054">
    <property type="entry name" value="SorC_transcr_regulators"/>
</dbReference>
<dbReference type="Gene3D" id="3.40.50.1360">
    <property type="match status" value="1"/>
</dbReference>
<evidence type="ECO:0000259" key="6">
    <source>
        <dbReference type="Pfam" id="PF04198"/>
    </source>
</evidence>
<organism evidence="7 8">
    <name type="scientific">Kineococcus gynurae</name>
    <dbReference type="NCBI Taxonomy" id="452979"/>
    <lineage>
        <taxon>Bacteria</taxon>
        <taxon>Bacillati</taxon>
        <taxon>Actinomycetota</taxon>
        <taxon>Actinomycetes</taxon>
        <taxon>Kineosporiales</taxon>
        <taxon>Kineosporiaceae</taxon>
        <taxon>Kineococcus</taxon>
    </lineage>
</organism>
<dbReference type="SUPFAM" id="SSF100950">
    <property type="entry name" value="NagB/RpiA/CoA transferase-like"/>
    <property type="match status" value="1"/>
</dbReference>
<accession>A0ABV5LWD5</accession>
<evidence type="ECO:0000313" key="8">
    <source>
        <dbReference type="Proteomes" id="UP001589748"/>
    </source>
</evidence>
<dbReference type="Proteomes" id="UP001589748">
    <property type="component" value="Unassembled WGS sequence"/>
</dbReference>
<dbReference type="InterPro" id="IPR007324">
    <property type="entry name" value="Sugar-bd_dom_put"/>
</dbReference>
<evidence type="ECO:0000256" key="5">
    <source>
        <dbReference type="SAM" id="MobiDB-lite"/>
    </source>
</evidence>
<reference evidence="7 8" key="1">
    <citation type="submission" date="2024-09" db="EMBL/GenBank/DDBJ databases">
        <authorList>
            <person name="Sun Q."/>
            <person name="Mori K."/>
        </authorList>
    </citation>
    <scope>NUCLEOTIDE SEQUENCE [LARGE SCALE GENOMIC DNA]</scope>
    <source>
        <strain evidence="7 8">TISTR 1856</strain>
    </source>
</reference>
<feature type="domain" description="Sugar-binding" evidence="6">
    <location>
        <begin position="67"/>
        <end position="316"/>
    </location>
</feature>
<evidence type="ECO:0000256" key="4">
    <source>
        <dbReference type="ARBA" id="ARBA00023163"/>
    </source>
</evidence>
<comment type="caution">
    <text evidence="7">The sequence shown here is derived from an EMBL/GenBank/DDBJ whole genome shotgun (WGS) entry which is preliminary data.</text>
</comment>
<keyword evidence="3" id="KW-0238">DNA-binding</keyword>
<dbReference type="EMBL" id="JBHMDM010000007">
    <property type="protein sequence ID" value="MFB9378408.1"/>
    <property type="molecule type" value="Genomic_DNA"/>
</dbReference>
<keyword evidence="4" id="KW-0804">Transcription</keyword>
<protein>
    <submittedName>
        <fullName evidence="7">Sugar-binding transcriptional regulator</fullName>
    </submittedName>
</protein>
<dbReference type="InterPro" id="IPR037171">
    <property type="entry name" value="NagB/RpiA_transferase-like"/>
</dbReference>
<name>A0ABV5LWD5_9ACTN</name>